<accession>A0A3T1DDZ4</accession>
<sequence length="44" mass="4817">MPGLRLATGTETLRLLLGEFSFLGVSVIMMGNFRERGSTGNERT</sequence>
<keyword evidence="1" id="KW-0472">Membrane</keyword>
<evidence type="ECO:0000256" key="1">
    <source>
        <dbReference type="SAM" id="Phobius"/>
    </source>
</evidence>
<protein>
    <submittedName>
        <fullName evidence="2">Uncharacterized protein</fullName>
    </submittedName>
</protein>
<reference evidence="2 3" key="1">
    <citation type="submission" date="2019-01" db="EMBL/GenBank/DDBJ databases">
        <title>Complete genome sequence of Cohnella hallensis HS21 isolated from Korean fir (Abies koreana) rhizospheric soil.</title>
        <authorList>
            <person name="Jiang L."/>
            <person name="Kang S.W."/>
            <person name="Kim S."/>
            <person name="Jung J."/>
            <person name="Kim C.Y."/>
            <person name="Kim D.H."/>
            <person name="Kim S.W."/>
            <person name="Lee J."/>
        </authorList>
    </citation>
    <scope>NUCLEOTIDE SEQUENCE [LARGE SCALE GENOMIC DNA]</scope>
    <source>
        <strain evidence="2 3">HS21</strain>
    </source>
</reference>
<keyword evidence="3" id="KW-1185">Reference proteome</keyword>
<proteinExistence type="predicted"/>
<evidence type="ECO:0000313" key="2">
    <source>
        <dbReference type="EMBL" id="BBI36198.1"/>
    </source>
</evidence>
<dbReference type="KEGG" id="cohn:KCTCHS21_55970"/>
<dbReference type="EMBL" id="AP019400">
    <property type="protein sequence ID" value="BBI36198.1"/>
    <property type="molecule type" value="Genomic_DNA"/>
</dbReference>
<feature type="transmembrane region" description="Helical" evidence="1">
    <location>
        <begin position="12"/>
        <end position="33"/>
    </location>
</feature>
<dbReference type="Proteomes" id="UP000289856">
    <property type="component" value="Chromosome"/>
</dbReference>
<keyword evidence="1" id="KW-1133">Transmembrane helix</keyword>
<keyword evidence="1" id="KW-0812">Transmembrane</keyword>
<name>A0A3T1DDZ4_9BACL</name>
<evidence type="ECO:0000313" key="3">
    <source>
        <dbReference type="Proteomes" id="UP000289856"/>
    </source>
</evidence>
<gene>
    <name evidence="2" type="ORF">KCTCHS21_55970</name>
</gene>
<dbReference type="AlphaFoldDB" id="A0A3T1DDZ4"/>
<organism evidence="2 3">
    <name type="scientific">Cohnella abietis</name>
    <dbReference type="NCBI Taxonomy" id="2507935"/>
    <lineage>
        <taxon>Bacteria</taxon>
        <taxon>Bacillati</taxon>
        <taxon>Bacillota</taxon>
        <taxon>Bacilli</taxon>
        <taxon>Bacillales</taxon>
        <taxon>Paenibacillaceae</taxon>
        <taxon>Cohnella</taxon>
    </lineage>
</organism>